<dbReference type="KEGG" id="dsa:Desal_0348"/>
<dbReference type="HOGENOM" id="CLU_102100_0_0_7"/>
<sequence>MKNEEAILERLDRLEENIAFLTERARATEELKQDLTPIMHDGFKVLMNEFGSIEHGFQLEDLTAFIKKAMLSINNMTYMLDKLEDAIDLWKTIEPLMHSSVPQLIEYLDELEQRGVFETYRAMIDIRAKVAETYGVENIRNMGDSFVFLIGMLEKLGDPKVRMMIEGAANAFSELDLTKVEATGPIGLVKGMASQDAKRGLGIMLEMTKTLGTIGLEVPKVDEVAARKAEAVSEKNK</sequence>
<dbReference type="AlphaFoldDB" id="C6BWH1"/>
<proteinExistence type="predicted"/>
<keyword evidence="1" id="KW-0175">Coiled coil</keyword>
<dbReference type="RefSeq" id="WP_012765941.1">
    <property type="nucleotide sequence ID" value="NC_012881.1"/>
</dbReference>
<dbReference type="Proteomes" id="UP000002601">
    <property type="component" value="Chromosome"/>
</dbReference>
<dbReference type="EMBL" id="CP001649">
    <property type="protein sequence ID" value="ACS78415.1"/>
    <property type="molecule type" value="Genomic_DNA"/>
</dbReference>
<gene>
    <name evidence="2" type="ordered locus">Desal_0348</name>
</gene>
<accession>C6BWH1</accession>
<dbReference type="eggNOG" id="COG2427">
    <property type="taxonomic scope" value="Bacteria"/>
</dbReference>
<dbReference type="STRING" id="526222.Desal_0348"/>
<evidence type="ECO:0000256" key="1">
    <source>
        <dbReference type="SAM" id="Coils"/>
    </source>
</evidence>
<evidence type="ECO:0000313" key="2">
    <source>
        <dbReference type="EMBL" id="ACS78415.1"/>
    </source>
</evidence>
<evidence type="ECO:0008006" key="4">
    <source>
        <dbReference type="Google" id="ProtNLM"/>
    </source>
</evidence>
<protein>
    <recommendedName>
        <fullName evidence="4">DUF1641 domain-containing protein</fullName>
    </recommendedName>
</protein>
<organism evidence="2 3">
    <name type="scientific">Maridesulfovibrio salexigens (strain ATCC 14822 / DSM 2638 / NCIMB 8403 / VKM B-1763)</name>
    <name type="common">Desulfovibrio salexigens</name>
    <dbReference type="NCBI Taxonomy" id="526222"/>
    <lineage>
        <taxon>Bacteria</taxon>
        <taxon>Pseudomonadati</taxon>
        <taxon>Thermodesulfobacteriota</taxon>
        <taxon>Desulfovibrionia</taxon>
        <taxon>Desulfovibrionales</taxon>
        <taxon>Desulfovibrionaceae</taxon>
        <taxon>Maridesulfovibrio</taxon>
    </lineage>
</organism>
<reference evidence="2 3" key="1">
    <citation type="submission" date="2009-06" db="EMBL/GenBank/DDBJ databases">
        <title>Complete sequence of Desulfovibrio salexigens DSM 2638.</title>
        <authorList>
            <consortium name="US DOE Joint Genome Institute"/>
            <person name="Lucas S."/>
            <person name="Copeland A."/>
            <person name="Lapidus A."/>
            <person name="Glavina del Rio T."/>
            <person name="Tice H."/>
            <person name="Bruce D."/>
            <person name="Goodwin L."/>
            <person name="Pitluck S."/>
            <person name="Munk A.C."/>
            <person name="Brettin T."/>
            <person name="Detter J.C."/>
            <person name="Han C."/>
            <person name="Tapia R."/>
            <person name="Larimer F."/>
            <person name="Land M."/>
            <person name="Hauser L."/>
            <person name="Kyrpides N."/>
            <person name="Anderson I."/>
            <person name="Wall J.D."/>
            <person name="Arkin A.P."/>
            <person name="Dehal P."/>
            <person name="Chivian D."/>
            <person name="Giles B."/>
            <person name="Hazen T.C."/>
        </authorList>
    </citation>
    <scope>NUCLEOTIDE SEQUENCE [LARGE SCALE GENOMIC DNA]</scope>
    <source>
        <strain evidence="3">ATCC 14822 / DSM 2638 / NCIMB 8403 / VKM B-1763</strain>
    </source>
</reference>
<keyword evidence="3" id="KW-1185">Reference proteome</keyword>
<name>C6BWH1_MARSD</name>
<feature type="coiled-coil region" evidence="1">
    <location>
        <begin position="4"/>
        <end position="31"/>
    </location>
</feature>
<evidence type="ECO:0000313" key="3">
    <source>
        <dbReference type="Proteomes" id="UP000002601"/>
    </source>
</evidence>